<evidence type="ECO:0000313" key="1">
    <source>
        <dbReference type="EMBL" id="MBT2135096.1"/>
    </source>
</evidence>
<dbReference type="Pfam" id="PF12096">
    <property type="entry name" value="DUF3572"/>
    <property type="match status" value="1"/>
</dbReference>
<dbReference type="Proteomes" id="UP000811255">
    <property type="component" value="Unassembled WGS sequence"/>
</dbReference>
<comment type="caution">
    <text evidence="1">The sequence shown here is derived from an EMBL/GenBank/DDBJ whole genome shotgun (WGS) entry which is preliminary data.</text>
</comment>
<sequence>MNGREDTFKEPSGTALTALAWILSDSARAQRFLDLTGLTPEILRETVGSAATQRAVLDFLCAHEPDLIAAAESLGVEPAVLAGMRDRIGL</sequence>
<organism evidence="1 2">
    <name type="scientific">Croceibacterium selenioxidans</name>
    <dbReference type="NCBI Taxonomy" id="2838833"/>
    <lineage>
        <taxon>Bacteria</taxon>
        <taxon>Pseudomonadati</taxon>
        <taxon>Pseudomonadota</taxon>
        <taxon>Alphaproteobacteria</taxon>
        <taxon>Sphingomonadales</taxon>
        <taxon>Erythrobacteraceae</taxon>
        <taxon>Croceibacterium</taxon>
    </lineage>
</organism>
<proteinExistence type="predicted"/>
<evidence type="ECO:0000313" key="2">
    <source>
        <dbReference type="Proteomes" id="UP000811255"/>
    </source>
</evidence>
<dbReference type="InterPro" id="IPR021955">
    <property type="entry name" value="DUF3572"/>
</dbReference>
<dbReference type="EMBL" id="JAHFVK010000002">
    <property type="protein sequence ID" value="MBT2135096.1"/>
    <property type="molecule type" value="Genomic_DNA"/>
</dbReference>
<accession>A0ABS5W5R9</accession>
<gene>
    <name evidence="1" type="ORF">KK137_12225</name>
</gene>
<reference evidence="1 2" key="1">
    <citation type="submission" date="2021-05" db="EMBL/GenBank/DDBJ databases">
        <title>Croceibacterium sp. LX-88 genome sequence.</title>
        <authorList>
            <person name="Luo X."/>
        </authorList>
    </citation>
    <scope>NUCLEOTIDE SEQUENCE [LARGE SCALE GENOMIC DNA]</scope>
    <source>
        <strain evidence="1 2">LX-88</strain>
    </source>
</reference>
<protein>
    <submittedName>
        <fullName evidence="1">DUF3572 family protein</fullName>
    </submittedName>
</protein>
<keyword evidence="2" id="KW-1185">Reference proteome</keyword>
<name>A0ABS5W5R9_9SPHN</name>